<dbReference type="Pfam" id="PF02656">
    <property type="entry name" value="DUF202"/>
    <property type="match status" value="1"/>
</dbReference>
<comment type="subcellular location">
    <subcellularLocation>
        <location evidence="1">Endomembrane system</location>
        <topology evidence="1">Multi-pass membrane protein</topology>
    </subcellularLocation>
</comment>
<feature type="transmembrane region" description="Helical" evidence="5">
    <location>
        <begin position="43"/>
        <end position="60"/>
    </location>
</feature>
<evidence type="ECO:0000256" key="3">
    <source>
        <dbReference type="ARBA" id="ARBA00022989"/>
    </source>
</evidence>
<evidence type="ECO:0000256" key="1">
    <source>
        <dbReference type="ARBA" id="ARBA00004127"/>
    </source>
</evidence>
<dbReference type="AlphaFoldDB" id="A0A2N3VJX6"/>
<reference evidence="7 8" key="1">
    <citation type="submission" date="2017-12" db="EMBL/GenBank/DDBJ databases">
        <title>Sequencing the genomes of 1000 Actinobacteria strains.</title>
        <authorList>
            <person name="Klenk H.-P."/>
        </authorList>
    </citation>
    <scope>NUCLEOTIDE SEQUENCE [LARGE SCALE GENOMIC DNA]</scope>
    <source>
        <strain evidence="7 8">DSM 44489</strain>
    </source>
</reference>
<keyword evidence="8" id="KW-1185">Reference proteome</keyword>
<dbReference type="RefSeq" id="WP_101467552.1">
    <property type="nucleotide sequence ID" value="NZ_PJMW01000002.1"/>
</dbReference>
<feature type="domain" description="DUF202" evidence="6">
    <location>
        <begin position="4"/>
        <end position="66"/>
    </location>
</feature>
<comment type="caution">
    <text evidence="7">The sequence shown here is derived from an EMBL/GenBank/DDBJ whole genome shotgun (WGS) entry which is preliminary data.</text>
</comment>
<organism evidence="7 8">
    <name type="scientific">Nocardia fluminea</name>
    <dbReference type="NCBI Taxonomy" id="134984"/>
    <lineage>
        <taxon>Bacteria</taxon>
        <taxon>Bacillati</taxon>
        <taxon>Actinomycetota</taxon>
        <taxon>Actinomycetes</taxon>
        <taxon>Mycobacteriales</taxon>
        <taxon>Nocardiaceae</taxon>
        <taxon>Nocardia</taxon>
    </lineage>
</organism>
<dbReference type="InterPro" id="IPR003807">
    <property type="entry name" value="DUF202"/>
</dbReference>
<feature type="transmembrane region" description="Helical" evidence="5">
    <location>
        <begin position="80"/>
        <end position="100"/>
    </location>
</feature>
<evidence type="ECO:0000256" key="4">
    <source>
        <dbReference type="ARBA" id="ARBA00023136"/>
    </source>
</evidence>
<gene>
    <name evidence="7" type="ORF">ATK86_6390</name>
</gene>
<dbReference type="EMBL" id="PJMW01000002">
    <property type="protein sequence ID" value="PKV81917.1"/>
    <property type="molecule type" value="Genomic_DNA"/>
</dbReference>
<evidence type="ECO:0000256" key="5">
    <source>
        <dbReference type="SAM" id="Phobius"/>
    </source>
</evidence>
<name>A0A2N3VJX6_9NOCA</name>
<dbReference type="GO" id="GO:0012505">
    <property type="term" value="C:endomembrane system"/>
    <property type="evidence" value="ECO:0007669"/>
    <property type="project" value="UniProtKB-SubCell"/>
</dbReference>
<evidence type="ECO:0000313" key="8">
    <source>
        <dbReference type="Proteomes" id="UP000233766"/>
    </source>
</evidence>
<proteinExistence type="predicted"/>
<sequence length="101" mass="10614">MSTRAGLQSERTVLAWRRTALAATVVCALLVRAAVLDDSWRPRLALAVSVATLAAVGVAARRRHRRYRFDATDPASLPAAWAGAICVGTAATACTALLLLA</sequence>
<evidence type="ECO:0000259" key="6">
    <source>
        <dbReference type="Pfam" id="PF02656"/>
    </source>
</evidence>
<keyword evidence="3 5" id="KW-1133">Transmembrane helix</keyword>
<evidence type="ECO:0000256" key="2">
    <source>
        <dbReference type="ARBA" id="ARBA00022692"/>
    </source>
</evidence>
<protein>
    <submittedName>
        <fullName evidence="7">Uncharacterized protein DUF202</fullName>
    </submittedName>
</protein>
<dbReference type="Proteomes" id="UP000233766">
    <property type="component" value="Unassembled WGS sequence"/>
</dbReference>
<keyword evidence="4 5" id="KW-0472">Membrane</keyword>
<keyword evidence="2 5" id="KW-0812">Transmembrane</keyword>
<accession>A0A2N3VJX6</accession>
<evidence type="ECO:0000313" key="7">
    <source>
        <dbReference type="EMBL" id="PKV81917.1"/>
    </source>
</evidence>